<dbReference type="OrthoDB" id="5394539at2759"/>
<sequence>MFNAVISLCEKHGFLKKIKLEQLKVGPTGCLLMQNLKNEWFHNTVTNKDISVFLSDNNDFRETLEFAKNMCLDRLPFGIAEIINTKSSAQEFLDYYTEKAKDNIDFQNLFGNDRVTLKCTIFTAPSESIPFFHQWQRHRRIWWRKFSPNPGIYSLSDIKTDNNNIQSVQIMANYPWGSQLIESLALYPKPKGIIDHKFKFGKKSLSPHTVVSNIDMSSMFINTLCDAYAEPEYKDTKRTLLRFHRKLAPYSISFSIASGLPAGVSTELNDLALYLTRQLRTKHVSTLFLPSSSKLSLDAQWRQYDELGIPYGVLLNEKTLKDGLVLLRSRDTTLKEQVHVTDLVSYVEQLFKNY</sequence>
<dbReference type="PANTHER" id="PTHR10745:SF8">
    <property type="entry name" value="DNA POLYMERASE SUBUNIT GAMMA-2, MITOCHONDRIAL"/>
    <property type="match status" value="1"/>
</dbReference>
<dbReference type="InterPro" id="IPR036621">
    <property type="entry name" value="Anticodon-bd_dom_sf"/>
</dbReference>
<gene>
    <name evidence="2" type="ORF">CEUTPL_LOCUS14165</name>
</gene>
<dbReference type="Proteomes" id="UP001152799">
    <property type="component" value="Chromosome 9"/>
</dbReference>
<reference evidence="2" key="1">
    <citation type="submission" date="2022-01" db="EMBL/GenBank/DDBJ databases">
        <authorList>
            <person name="King R."/>
        </authorList>
    </citation>
    <scope>NUCLEOTIDE SEQUENCE</scope>
</reference>
<dbReference type="SUPFAM" id="SSF55681">
    <property type="entry name" value="Class II aaRS and biotin synthetases"/>
    <property type="match status" value="1"/>
</dbReference>
<dbReference type="InterPro" id="IPR027031">
    <property type="entry name" value="Gly-tRNA_synthase/POLG2"/>
</dbReference>
<dbReference type="SUPFAM" id="SSF52954">
    <property type="entry name" value="Class II aaRS ABD-related"/>
    <property type="match status" value="1"/>
</dbReference>
<dbReference type="Gene3D" id="3.30.930.10">
    <property type="entry name" value="Bira Bifunctional Protein, Domain 2"/>
    <property type="match status" value="1"/>
</dbReference>
<protein>
    <recommendedName>
        <fullName evidence="1">Anticodon-binding domain-containing protein</fullName>
    </recommendedName>
</protein>
<dbReference type="InterPro" id="IPR045864">
    <property type="entry name" value="aa-tRNA-synth_II/BPL/LPL"/>
</dbReference>
<dbReference type="PANTHER" id="PTHR10745">
    <property type="entry name" value="GLYCYL-TRNA SYNTHETASE/DNA POLYMERASE SUBUNIT GAMMA-2"/>
    <property type="match status" value="1"/>
</dbReference>
<dbReference type="Gene3D" id="3.40.50.800">
    <property type="entry name" value="Anticodon-binding domain"/>
    <property type="match status" value="1"/>
</dbReference>
<name>A0A9N9MY19_9CUCU</name>
<proteinExistence type="predicted"/>
<feature type="domain" description="Anticodon-binding" evidence="1">
    <location>
        <begin position="265"/>
        <end position="349"/>
    </location>
</feature>
<keyword evidence="3" id="KW-1185">Reference proteome</keyword>
<organism evidence="2 3">
    <name type="scientific">Ceutorhynchus assimilis</name>
    <name type="common">cabbage seed weevil</name>
    <dbReference type="NCBI Taxonomy" id="467358"/>
    <lineage>
        <taxon>Eukaryota</taxon>
        <taxon>Metazoa</taxon>
        <taxon>Ecdysozoa</taxon>
        <taxon>Arthropoda</taxon>
        <taxon>Hexapoda</taxon>
        <taxon>Insecta</taxon>
        <taxon>Pterygota</taxon>
        <taxon>Neoptera</taxon>
        <taxon>Endopterygota</taxon>
        <taxon>Coleoptera</taxon>
        <taxon>Polyphaga</taxon>
        <taxon>Cucujiformia</taxon>
        <taxon>Curculionidae</taxon>
        <taxon>Ceutorhynchinae</taxon>
        <taxon>Ceutorhynchus</taxon>
    </lineage>
</organism>
<dbReference type="Pfam" id="PF03129">
    <property type="entry name" value="HGTP_anticodon"/>
    <property type="match status" value="1"/>
</dbReference>
<dbReference type="EMBL" id="OU892285">
    <property type="protein sequence ID" value="CAG9773779.1"/>
    <property type="molecule type" value="Genomic_DNA"/>
</dbReference>
<evidence type="ECO:0000313" key="3">
    <source>
        <dbReference type="Proteomes" id="UP001152799"/>
    </source>
</evidence>
<evidence type="ECO:0000259" key="1">
    <source>
        <dbReference type="Pfam" id="PF03129"/>
    </source>
</evidence>
<dbReference type="AlphaFoldDB" id="A0A9N9MY19"/>
<evidence type="ECO:0000313" key="2">
    <source>
        <dbReference type="EMBL" id="CAG9773779.1"/>
    </source>
</evidence>
<dbReference type="InterPro" id="IPR004154">
    <property type="entry name" value="Anticodon-bd"/>
</dbReference>
<dbReference type="GO" id="GO:0005739">
    <property type="term" value="C:mitochondrion"/>
    <property type="evidence" value="ECO:0007669"/>
    <property type="project" value="TreeGrafter"/>
</dbReference>
<dbReference type="GO" id="GO:0006264">
    <property type="term" value="P:mitochondrial DNA replication"/>
    <property type="evidence" value="ECO:0007669"/>
    <property type="project" value="TreeGrafter"/>
</dbReference>
<accession>A0A9N9MY19</accession>